<dbReference type="InterPro" id="IPR056792">
    <property type="entry name" value="PRC_RimM"/>
</dbReference>
<feature type="domain" description="Ribosome maturation factor RimM PRC barrel" evidence="1">
    <location>
        <begin position="91"/>
        <end position="169"/>
    </location>
</feature>
<dbReference type="Gene3D" id="2.30.30.240">
    <property type="entry name" value="PRC-barrel domain"/>
    <property type="match status" value="1"/>
</dbReference>
<evidence type="ECO:0000313" key="3">
    <source>
        <dbReference type="Proteomes" id="UP001232750"/>
    </source>
</evidence>
<evidence type="ECO:0000259" key="1">
    <source>
        <dbReference type="Pfam" id="PF24986"/>
    </source>
</evidence>
<comment type="caution">
    <text evidence="2">The sequence shown here is derived from an EMBL/GenBank/DDBJ whole genome shotgun (WGS) entry which is preliminary data.</text>
</comment>
<organism evidence="2 3">
    <name type="scientific">Gordonibacter faecis</name>
    <dbReference type="NCBI Taxonomy" id="3047475"/>
    <lineage>
        <taxon>Bacteria</taxon>
        <taxon>Bacillati</taxon>
        <taxon>Actinomycetota</taxon>
        <taxon>Coriobacteriia</taxon>
        <taxon>Eggerthellales</taxon>
        <taxon>Eggerthellaceae</taxon>
        <taxon>Gordonibacter</taxon>
    </lineage>
</organism>
<dbReference type="RefSeq" id="WP_283832956.1">
    <property type="nucleotide sequence ID" value="NZ_JASJEU010000024.1"/>
</dbReference>
<reference evidence="2 3" key="1">
    <citation type="submission" date="2023-05" db="EMBL/GenBank/DDBJ databases">
        <title>Gordonibacter KGMB12511T sp. nov., isolated from faeces of healthy Korean.</title>
        <authorList>
            <person name="Kim H.S."/>
            <person name="Kim J.-S."/>
            <person name="Suh M.K."/>
            <person name="Eom M.K."/>
            <person name="Do H.E."/>
            <person name="Lee J.-S."/>
        </authorList>
    </citation>
    <scope>NUCLEOTIDE SEQUENCE [LARGE SCALE GENOMIC DNA]</scope>
    <source>
        <strain evidence="2 3">KGMB12511</strain>
    </source>
</reference>
<gene>
    <name evidence="2" type="ORF">QNJ86_12410</name>
</gene>
<accession>A0ABT7DPZ9</accession>
<dbReference type="SUPFAM" id="SSF50346">
    <property type="entry name" value="PRC-barrel domain"/>
    <property type="match status" value="1"/>
</dbReference>
<dbReference type="EMBL" id="JASJEU010000024">
    <property type="protein sequence ID" value="MDJ1651608.1"/>
    <property type="molecule type" value="Genomic_DNA"/>
</dbReference>
<proteinExistence type="predicted"/>
<name>A0ABT7DPZ9_9ACTN</name>
<protein>
    <submittedName>
        <fullName evidence="2">16S rRNA processing protein RimM</fullName>
    </submittedName>
</protein>
<sequence>MQGGFVAQSAAGLPFLLSEGQEVAFVPPVLDAPRRAHVTSAVPLDDHSFAVTFDAVEDIDVAEALVRCHCLVRRAELPADALDVRPDAWEGWRVFDASTGFVGNVLGMVELPGQTLLEVAPEAESAAGEGTGAASGAPARTILIPLVDEFIVSMDEDECRIDVDVPSGLLEL</sequence>
<dbReference type="InterPro" id="IPR011033">
    <property type="entry name" value="PRC_barrel-like_sf"/>
</dbReference>
<dbReference type="Pfam" id="PF24986">
    <property type="entry name" value="PRC_RimM"/>
    <property type="match status" value="1"/>
</dbReference>
<evidence type="ECO:0000313" key="2">
    <source>
        <dbReference type="EMBL" id="MDJ1651608.1"/>
    </source>
</evidence>
<dbReference type="Proteomes" id="UP001232750">
    <property type="component" value="Unassembled WGS sequence"/>
</dbReference>
<keyword evidence="3" id="KW-1185">Reference proteome</keyword>